<keyword evidence="11 14" id="KW-0503">Monooxygenase</keyword>
<evidence type="ECO:0000256" key="11">
    <source>
        <dbReference type="ARBA" id="ARBA00023033"/>
    </source>
</evidence>
<dbReference type="InterPro" id="IPR002401">
    <property type="entry name" value="Cyt_P450_E_grp-I"/>
</dbReference>
<evidence type="ECO:0000256" key="6">
    <source>
        <dbReference type="ARBA" id="ARBA00022723"/>
    </source>
</evidence>
<dbReference type="InterPro" id="IPR008067">
    <property type="entry name" value="Cyt_P450_E_grp-I_CYP2A-like"/>
</dbReference>
<keyword evidence="12" id="KW-0472">Membrane</keyword>
<name>A0A2G9S430_AQUCT</name>
<evidence type="ECO:0000256" key="13">
    <source>
        <dbReference type="PIRSR" id="PIRSR602401-1"/>
    </source>
</evidence>
<sequence length="276" mass="31842">ILSMFPKLMSTLPGPHQKLFINFENLRAFVRETVKSHQEVLDENYPQDFIDCFLIKMEEEKQNPNTEFHEENLLGSVLDLFFAGTETTSNTLRYAFIIMMKYPEVQEKVQREIDTVVGQNRLPSVEDRSKMPYIDAVIHEIQRFADILPTGLLHATSKDTTFRGYHIPKNTVVLPILTSVLKDPNCFKNPTQFDPGHFLNENGTFKKNDAFMPFSAGKRMCAGEGLARMELFLFFTTILQRFTLKPTVNRKDLEITPEPKTNASRARNYKMLAVPR</sequence>
<dbReference type="InterPro" id="IPR001128">
    <property type="entry name" value="Cyt_P450"/>
</dbReference>
<evidence type="ECO:0000256" key="8">
    <source>
        <dbReference type="ARBA" id="ARBA00022848"/>
    </source>
</evidence>
<dbReference type="PRINTS" id="PR00385">
    <property type="entry name" value="P450"/>
</dbReference>
<evidence type="ECO:0000256" key="3">
    <source>
        <dbReference type="ARBA" id="ARBA00004406"/>
    </source>
</evidence>
<gene>
    <name evidence="15" type="ORF">AB205_0207120</name>
</gene>
<organism evidence="15 16">
    <name type="scientific">Aquarana catesbeiana</name>
    <name type="common">American bullfrog</name>
    <name type="synonym">Rana catesbeiana</name>
    <dbReference type="NCBI Taxonomy" id="8400"/>
    <lineage>
        <taxon>Eukaryota</taxon>
        <taxon>Metazoa</taxon>
        <taxon>Chordata</taxon>
        <taxon>Craniata</taxon>
        <taxon>Vertebrata</taxon>
        <taxon>Euteleostomi</taxon>
        <taxon>Amphibia</taxon>
        <taxon>Batrachia</taxon>
        <taxon>Anura</taxon>
        <taxon>Neobatrachia</taxon>
        <taxon>Ranoidea</taxon>
        <taxon>Ranidae</taxon>
        <taxon>Aquarana</taxon>
    </lineage>
</organism>
<dbReference type="GO" id="GO:0005506">
    <property type="term" value="F:iron ion binding"/>
    <property type="evidence" value="ECO:0007669"/>
    <property type="project" value="InterPro"/>
</dbReference>
<comment type="similarity">
    <text evidence="4 14">Belongs to the cytochrome P450 family.</text>
</comment>
<evidence type="ECO:0000256" key="12">
    <source>
        <dbReference type="ARBA" id="ARBA00023136"/>
    </source>
</evidence>
<evidence type="ECO:0000256" key="2">
    <source>
        <dbReference type="ARBA" id="ARBA00004174"/>
    </source>
</evidence>
<evidence type="ECO:0000256" key="14">
    <source>
        <dbReference type="RuleBase" id="RU000461"/>
    </source>
</evidence>
<reference evidence="16" key="1">
    <citation type="journal article" date="2017" name="Nat. Commun.">
        <title>The North American bullfrog draft genome provides insight into hormonal regulation of long noncoding RNA.</title>
        <authorList>
            <person name="Hammond S.A."/>
            <person name="Warren R.L."/>
            <person name="Vandervalk B.P."/>
            <person name="Kucuk E."/>
            <person name="Khan H."/>
            <person name="Gibb E.A."/>
            <person name="Pandoh P."/>
            <person name="Kirk H."/>
            <person name="Zhao Y."/>
            <person name="Jones M."/>
            <person name="Mungall A.J."/>
            <person name="Coope R."/>
            <person name="Pleasance S."/>
            <person name="Moore R.A."/>
            <person name="Holt R.A."/>
            <person name="Round J.M."/>
            <person name="Ohora S."/>
            <person name="Walle B.V."/>
            <person name="Veldhoen N."/>
            <person name="Helbing C.C."/>
            <person name="Birol I."/>
        </authorList>
    </citation>
    <scope>NUCLEOTIDE SEQUENCE [LARGE SCALE GENOMIC DNA]</scope>
</reference>
<dbReference type="GO" id="GO:0006805">
    <property type="term" value="P:xenobiotic metabolic process"/>
    <property type="evidence" value="ECO:0007669"/>
    <property type="project" value="TreeGrafter"/>
</dbReference>
<dbReference type="PROSITE" id="PS00086">
    <property type="entry name" value="CYTOCHROME_P450"/>
    <property type="match status" value="1"/>
</dbReference>
<dbReference type="GO" id="GO:0020037">
    <property type="term" value="F:heme binding"/>
    <property type="evidence" value="ECO:0007669"/>
    <property type="project" value="InterPro"/>
</dbReference>
<comment type="subcellular location">
    <subcellularLocation>
        <location evidence="3">Endoplasmic reticulum membrane</location>
        <topology evidence="3">Peripheral membrane protein</topology>
    </subcellularLocation>
    <subcellularLocation>
        <location evidence="2">Microsome membrane</location>
        <topology evidence="2">Peripheral membrane protein</topology>
    </subcellularLocation>
</comment>
<protein>
    <submittedName>
        <fullName evidence="15">Uncharacterized protein</fullName>
    </submittedName>
</protein>
<evidence type="ECO:0000313" key="15">
    <source>
        <dbReference type="EMBL" id="PIO34223.1"/>
    </source>
</evidence>
<dbReference type="PRINTS" id="PR01684">
    <property type="entry name" value="EP450ICYP2A"/>
</dbReference>
<evidence type="ECO:0000313" key="16">
    <source>
        <dbReference type="Proteomes" id="UP000228934"/>
    </source>
</evidence>
<keyword evidence="16" id="KW-1185">Reference proteome</keyword>
<dbReference type="GO" id="GO:0008392">
    <property type="term" value="F:arachidonate epoxygenase activity"/>
    <property type="evidence" value="ECO:0007669"/>
    <property type="project" value="TreeGrafter"/>
</dbReference>
<comment type="cofactor">
    <cofactor evidence="1 13">
        <name>heme</name>
        <dbReference type="ChEBI" id="CHEBI:30413"/>
    </cofactor>
</comment>
<keyword evidence="5 13" id="KW-0349">Heme</keyword>
<dbReference type="PANTHER" id="PTHR24300">
    <property type="entry name" value="CYTOCHROME P450 508A4-RELATED"/>
    <property type="match status" value="1"/>
</dbReference>
<evidence type="ECO:0000256" key="5">
    <source>
        <dbReference type="ARBA" id="ARBA00022617"/>
    </source>
</evidence>
<keyword evidence="8" id="KW-0492">Microsome</keyword>
<dbReference type="PRINTS" id="PR00463">
    <property type="entry name" value="EP450I"/>
</dbReference>
<keyword evidence="9 14" id="KW-0560">Oxidoreductase</keyword>
<dbReference type="Gene3D" id="1.10.630.10">
    <property type="entry name" value="Cytochrome P450"/>
    <property type="match status" value="1"/>
</dbReference>
<dbReference type="GO" id="GO:0019373">
    <property type="term" value="P:epoxygenase P450 pathway"/>
    <property type="evidence" value="ECO:0007669"/>
    <property type="project" value="TreeGrafter"/>
</dbReference>
<keyword evidence="7" id="KW-0256">Endoplasmic reticulum</keyword>
<dbReference type="EMBL" id="KV928033">
    <property type="protein sequence ID" value="PIO34223.1"/>
    <property type="molecule type" value="Genomic_DNA"/>
</dbReference>
<proteinExistence type="inferred from homology"/>
<keyword evidence="6 13" id="KW-0479">Metal-binding</keyword>
<feature type="non-terminal residue" evidence="15">
    <location>
        <position position="1"/>
    </location>
</feature>
<evidence type="ECO:0000256" key="9">
    <source>
        <dbReference type="ARBA" id="ARBA00023002"/>
    </source>
</evidence>
<evidence type="ECO:0000256" key="7">
    <source>
        <dbReference type="ARBA" id="ARBA00022824"/>
    </source>
</evidence>
<dbReference type="GO" id="GO:0016712">
    <property type="term" value="F:oxidoreductase activity, acting on paired donors, with incorporation or reduction of molecular oxygen, reduced flavin or flavoprotein as one donor, and incorporation of one atom of oxygen"/>
    <property type="evidence" value="ECO:0007669"/>
    <property type="project" value="InterPro"/>
</dbReference>
<dbReference type="SUPFAM" id="SSF48264">
    <property type="entry name" value="Cytochrome P450"/>
    <property type="match status" value="1"/>
</dbReference>
<evidence type="ECO:0000256" key="1">
    <source>
        <dbReference type="ARBA" id="ARBA00001971"/>
    </source>
</evidence>
<dbReference type="FunFam" id="1.10.630.10:FF:000238">
    <property type="entry name" value="Cytochrome P450 2A6"/>
    <property type="match status" value="1"/>
</dbReference>
<dbReference type="PANTHER" id="PTHR24300:SF394">
    <property type="entry name" value="CYTOCHROME P450 2H2"/>
    <property type="match status" value="1"/>
</dbReference>
<dbReference type="Proteomes" id="UP000228934">
    <property type="component" value="Unassembled WGS sequence"/>
</dbReference>
<dbReference type="AlphaFoldDB" id="A0A2G9S430"/>
<dbReference type="GO" id="GO:0005789">
    <property type="term" value="C:endoplasmic reticulum membrane"/>
    <property type="evidence" value="ECO:0007669"/>
    <property type="project" value="UniProtKB-SubCell"/>
</dbReference>
<dbReference type="OrthoDB" id="1055148at2759"/>
<dbReference type="Pfam" id="PF00067">
    <property type="entry name" value="p450"/>
    <property type="match status" value="1"/>
</dbReference>
<feature type="binding site" description="axial binding residue" evidence="13">
    <location>
        <position position="221"/>
    </location>
    <ligand>
        <name>heme</name>
        <dbReference type="ChEBI" id="CHEBI:30413"/>
    </ligand>
    <ligandPart>
        <name>Fe</name>
        <dbReference type="ChEBI" id="CHEBI:18248"/>
    </ligandPart>
</feature>
<evidence type="ECO:0000256" key="4">
    <source>
        <dbReference type="ARBA" id="ARBA00010617"/>
    </source>
</evidence>
<evidence type="ECO:0000256" key="10">
    <source>
        <dbReference type="ARBA" id="ARBA00023004"/>
    </source>
</evidence>
<dbReference type="InterPro" id="IPR050182">
    <property type="entry name" value="Cytochrome_P450_fam2"/>
</dbReference>
<dbReference type="InterPro" id="IPR036396">
    <property type="entry name" value="Cyt_P450_sf"/>
</dbReference>
<dbReference type="InterPro" id="IPR017972">
    <property type="entry name" value="Cyt_P450_CS"/>
</dbReference>
<accession>A0A2G9S430</accession>
<keyword evidence="10 13" id="KW-0408">Iron</keyword>